<proteinExistence type="predicted"/>
<feature type="region of interest" description="Disordered" evidence="1">
    <location>
        <begin position="299"/>
        <end position="330"/>
    </location>
</feature>
<organism evidence="2">
    <name type="scientific">hydrothermal vent metagenome</name>
    <dbReference type="NCBI Taxonomy" id="652676"/>
    <lineage>
        <taxon>unclassified sequences</taxon>
        <taxon>metagenomes</taxon>
        <taxon>ecological metagenomes</taxon>
    </lineage>
</organism>
<sequence length="357" mass="40894">MTEFSRRTIFLLCAAFCYMVAVLTFLFSTTFAGDGFGSKFSNENEEFPKVLLMHSGRLVEGEISYTPGGYTVKKTNGTMFVPGKQVKHTAGNRTDIYRKLRKDFPNATANQRLSLARWCITNLLYSYAEKELYNVLKKEPGHVEARKMLVRLKNITHPQNNFPKKEIKVTAALFVHDVRSLAGLSRKNATLFTRKIQPLLVNKCSNAGCHGKLSQNNFKLISIRSGRGNHRIFAEQNLANIFKQIDLKEPRNSPLLTKTRGGHGRKGRTIFQGRTGKRQHDLLSQWIFSVAHEQEGSWVAPASSKRKVSTESFNTERRNKQNKTKKTEQKKLLNRILEESKKDEFDPNEFNRQLKPR</sequence>
<evidence type="ECO:0000256" key="1">
    <source>
        <dbReference type="SAM" id="MobiDB-lite"/>
    </source>
</evidence>
<reference evidence="2" key="1">
    <citation type="submission" date="2018-06" db="EMBL/GenBank/DDBJ databases">
        <authorList>
            <person name="Zhirakovskaya E."/>
        </authorList>
    </citation>
    <scope>NUCLEOTIDE SEQUENCE</scope>
</reference>
<dbReference type="EMBL" id="UOGL01000400">
    <property type="protein sequence ID" value="VAX40092.1"/>
    <property type="molecule type" value="Genomic_DNA"/>
</dbReference>
<name>A0A3B1DHA7_9ZZZZ</name>
<gene>
    <name evidence="2" type="ORF">MNBD_PLANCTO02-314</name>
</gene>
<evidence type="ECO:0000313" key="2">
    <source>
        <dbReference type="EMBL" id="VAX40092.1"/>
    </source>
</evidence>
<dbReference type="AlphaFoldDB" id="A0A3B1DHA7"/>
<accession>A0A3B1DHA7</accession>
<feature type="compositionally biased region" description="Basic and acidic residues" evidence="1">
    <location>
        <begin position="314"/>
        <end position="330"/>
    </location>
</feature>
<protein>
    <submittedName>
        <fullName evidence="2">Uncharacterized protein</fullName>
    </submittedName>
</protein>